<gene>
    <name evidence="3" type="ORF">QWY29_20545</name>
</gene>
<feature type="non-terminal residue" evidence="3">
    <location>
        <position position="1"/>
    </location>
</feature>
<feature type="domain" description="Integrase SAM-like N-terminal" evidence="2">
    <location>
        <begin position="8"/>
        <end position="57"/>
    </location>
</feature>
<name>A0ABT8F097_9ACTN</name>
<dbReference type="Proteomes" id="UP001168537">
    <property type="component" value="Unassembled WGS sequence"/>
</dbReference>
<sequence length="91" mass="9988">GLPLPEVDDYVLALSARKRSVNTEKAYCQHLAALFTFLHARGLAWEEAEFGDLSEFMVVFQTGVHPLQRTRGSGPRDVKTVRAAAAAVKGF</sequence>
<feature type="non-terminal residue" evidence="3">
    <location>
        <position position="91"/>
    </location>
</feature>
<accession>A0ABT8F097</accession>
<evidence type="ECO:0000313" key="4">
    <source>
        <dbReference type="Proteomes" id="UP001168537"/>
    </source>
</evidence>
<keyword evidence="4" id="KW-1185">Reference proteome</keyword>
<dbReference type="InterPro" id="IPR004107">
    <property type="entry name" value="Integrase_SAM-like_N"/>
</dbReference>
<reference evidence="3" key="1">
    <citation type="submission" date="2023-06" db="EMBL/GenBank/DDBJ databases">
        <title>Draft genome sequence of Nocardioides sp. SOB72.</title>
        <authorList>
            <person name="Zhang G."/>
        </authorList>
    </citation>
    <scope>NUCLEOTIDE SEQUENCE</scope>
    <source>
        <strain evidence="3">SOB72</strain>
    </source>
</reference>
<proteinExistence type="predicted"/>
<dbReference type="InterPro" id="IPR010998">
    <property type="entry name" value="Integrase_recombinase_N"/>
</dbReference>
<organism evidence="3 4">
    <name type="scientific">Nocardioides abyssi</name>
    <dbReference type="NCBI Taxonomy" id="3058370"/>
    <lineage>
        <taxon>Bacteria</taxon>
        <taxon>Bacillati</taxon>
        <taxon>Actinomycetota</taxon>
        <taxon>Actinomycetes</taxon>
        <taxon>Propionibacteriales</taxon>
        <taxon>Nocardioidaceae</taxon>
        <taxon>Nocardioides</taxon>
    </lineage>
</organism>
<evidence type="ECO:0000259" key="2">
    <source>
        <dbReference type="Pfam" id="PF02899"/>
    </source>
</evidence>
<dbReference type="EMBL" id="JAUHJR010000215">
    <property type="protein sequence ID" value="MDN4163759.1"/>
    <property type="molecule type" value="Genomic_DNA"/>
</dbReference>
<keyword evidence="1" id="KW-0238">DNA-binding</keyword>
<evidence type="ECO:0000313" key="3">
    <source>
        <dbReference type="EMBL" id="MDN4163759.1"/>
    </source>
</evidence>
<dbReference type="Gene3D" id="1.10.150.130">
    <property type="match status" value="1"/>
</dbReference>
<dbReference type="RefSeq" id="WP_300963074.1">
    <property type="nucleotide sequence ID" value="NZ_JAUHJR010000215.1"/>
</dbReference>
<dbReference type="Pfam" id="PF02899">
    <property type="entry name" value="Phage_int_SAM_1"/>
    <property type="match status" value="1"/>
</dbReference>
<comment type="caution">
    <text evidence="3">The sequence shown here is derived from an EMBL/GenBank/DDBJ whole genome shotgun (WGS) entry which is preliminary data.</text>
</comment>
<protein>
    <submittedName>
        <fullName evidence="3">Site-specific integrase</fullName>
    </submittedName>
</protein>
<evidence type="ECO:0000256" key="1">
    <source>
        <dbReference type="ARBA" id="ARBA00023125"/>
    </source>
</evidence>